<protein>
    <submittedName>
        <fullName evidence="1">Uncharacterized protein</fullName>
    </submittedName>
</protein>
<dbReference type="AlphaFoldDB" id="A0A0A9H6D6"/>
<accession>A0A0A9H6D6</accession>
<organism evidence="1">
    <name type="scientific">Arundo donax</name>
    <name type="common">Giant reed</name>
    <name type="synonym">Donax arundinaceus</name>
    <dbReference type="NCBI Taxonomy" id="35708"/>
    <lineage>
        <taxon>Eukaryota</taxon>
        <taxon>Viridiplantae</taxon>
        <taxon>Streptophyta</taxon>
        <taxon>Embryophyta</taxon>
        <taxon>Tracheophyta</taxon>
        <taxon>Spermatophyta</taxon>
        <taxon>Magnoliopsida</taxon>
        <taxon>Liliopsida</taxon>
        <taxon>Poales</taxon>
        <taxon>Poaceae</taxon>
        <taxon>PACMAD clade</taxon>
        <taxon>Arundinoideae</taxon>
        <taxon>Arundineae</taxon>
        <taxon>Arundo</taxon>
    </lineage>
</organism>
<reference evidence="1" key="2">
    <citation type="journal article" date="2015" name="Data Brief">
        <title>Shoot transcriptome of the giant reed, Arundo donax.</title>
        <authorList>
            <person name="Barrero R.A."/>
            <person name="Guerrero F.D."/>
            <person name="Moolhuijzen P."/>
            <person name="Goolsby J.A."/>
            <person name="Tidwell J."/>
            <person name="Bellgard S.E."/>
            <person name="Bellgard M.I."/>
        </authorList>
    </citation>
    <scope>NUCLEOTIDE SEQUENCE</scope>
    <source>
        <tissue evidence="1">Shoot tissue taken approximately 20 cm above the soil surface</tissue>
    </source>
</reference>
<dbReference type="EMBL" id="GBRH01165136">
    <property type="protein sequence ID" value="JAE32760.1"/>
    <property type="molecule type" value="Transcribed_RNA"/>
</dbReference>
<name>A0A0A9H6D6_ARUDO</name>
<sequence>MPHPLANVMRLLCENMIKIINLPPYHIVVHETESASLHKD</sequence>
<proteinExistence type="predicted"/>
<evidence type="ECO:0000313" key="1">
    <source>
        <dbReference type="EMBL" id="JAE32760.1"/>
    </source>
</evidence>
<reference evidence="1" key="1">
    <citation type="submission" date="2014-09" db="EMBL/GenBank/DDBJ databases">
        <authorList>
            <person name="Magalhaes I.L.F."/>
            <person name="Oliveira U."/>
            <person name="Santos F.R."/>
            <person name="Vidigal T.H.D.A."/>
            <person name="Brescovit A.D."/>
            <person name="Santos A.J."/>
        </authorList>
    </citation>
    <scope>NUCLEOTIDE SEQUENCE</scope>
    <source>
        <tissue evidence="1">Shoot tissue taken approximately 20 cm above the soil surface</tissue>
    </source>
</reference>